<dbReference type="AlphaFoldDB" id="A0A7J8RY97"/>
<dbReference type="Proteomes" id="UP000593561">
    <property type="component" value="Unassembled WGS sequence"/>
</dbReference>
<dbReference type="Pfam" id="PF13456">
    <property type="entry name" value="RVT_3"/>
    <property type="match status" value="1"/>
</dbReference>
<dbReference type="CDD" id="cd06222">
    <property type="entry name" value="RNase_H_like"/>
    <property type="match status" value="1"/>
</dbReference>
<name>A0A7J8RY97_GOSDV</name>
<dbReference type="PANTHER" id="PTHR47074">
    <property type="entry name" value="BNAC02G40300D PROTEIN"/>
    <property type="match status" value="1"/>
</dbReference>
<organism evidence="2 3">
    <name type="scientific">Gossypium davidsonii</name>
    <name type="common">Davidson's cotton</name>
    <name type="synonym">Gossypium klotzschianum subsp. davidsonii</name>
    <dbReference type="NCBI Taxonomy" id="34287"/>
    <lineage>
        <taxon>Eukaryota</taxon>
        <taxon>Viridiplantae</taxon>
        <taxon>Streptophyta</taxon>
        <taxon>Embryophyta</taxon>
        <taxon>Tracheophyta</taxon>
        <taxon>Spermatophyta</taxon>
        <taxon>Magnoliopsida</taxon>
        <taxon>eudicotyledons</taxon>
        <taxon>Gunneridae</taxon>
        <taxon>Pentapetalae</taxon>
        <taxon>rosids</taxon>
        <taxon>malvids</taxon>
        <taxon>Malvales</taxon>
        <taxon>Malvaceae</taxon>
        <taxon>Malvoideae</taxon>
        <taxon>Gossypium</taxon>
    </lineage>
</organism>
<dbReference type="SUPFAM" id="SSF53098">
    <property type="entry name" value="Ribonuclease H-like"/>
    <property type="match status" value="1"/>
</dbReference>
<dbReference type="InterPro" id="IPR052929">
    <property type="entry name" value="RNase_H-like_EbsB-rel"/>
</dbReference>
<dbReference type="Gene3D" id="3.30.420.10">
    <property type="entry name" value="Ribonuclease H-like superfamily/Ribonuclease H"/>
    <property type="match status" value="1"/>
</dbReference>
<dbReference type="InterPro" id="IPR012337">
    <property type="entry name" value="RNaseH-like_sf"/>
</dbReference>
<feature type="domain" description="RNase H type-1" evidence="1">
    <location>
        <begin position="311"/>
        <end position="431"/>
    </location>
</feature>
<evidence type="ECO:0000259" key="1">
    <source>
        <dbReference type="Pfam" id="PF13456"/>
    </source>
</evidence>
<reference evidence="2 3" key="1">
    <citation type="journal article" date="2019" name="Genome Biol. Evol.">
        <title>Insights into the evolution of the New World diploid cottons (Gossypium, subgenus Houzingenia) based on genome sequencing.</title>
        <authorList>
            <person name="Grover C.E."/>
            <person name="Arick M.A. 2nd"/>
            <person name="Thrash A."/>
            <person name="Conover J.L."/>
            <person name="Sanders W.S."/>
            <person name="Peterson D.G."/>
            <person name="Frelichowski J.E."/>
            <person name="Scheffler J.A."/>
            <person name="Scheffler B.E."/>
            <person name="Wendel J.F."/>
        </authorList>
    </citation>
    <scope>NUCLEOTIDE SEQUENCE [LARGE SCALE GENOMIC DNA]</scope>
    <source>
        <strain evidence="2">27</strain>
        <tissue evidence="2">Leaf</tissue>
    </source>
</reference>
<accession>A0A7J8RY97</accession>
<keyword evidence="3" id="KW-1185">Reference proteome</keyword>
<dbReference type="GO" id="GO:0003676">
    <property type="term" value="F:nucleic acid binding"/>
    <property type="evidence" value="ECO:0007669"/>
    <property type="project" value="InterPro"/>
</dbReference>
<dbReference type="SUPFAM" id="SSF56219">
    <property type="entry name" value="DNase I-like"/>
    <property type="match status" value="1"/>
</dbReference>
<dbReference type="GO" id="GO:0004523">
    <property type="term" value="F:RNA-DNA hybrid ribonuclease activity"/>
    <property type="evidence" value="ECO:0007669"/>
    <property type="project" value="InterPro"/>
</dbReference>
<dbReference type="PANTHER" id="PTHR47074:SF61">
    <property type="entry name" value="RNASE H TYPE-1 DOMAIN-CONTAINING PROTEIN"/>
    <property type="match status" value="1"/>
</dbReference>
<dbReference type="InterPro" id="IPR036397">
    <property type="entry name" value="RNaseH_sf"/>
</dbReference>
<dbReference type="InterPro" id="IPR036691">
    <property type="entry name" value="Endo/exonu/phosph_ase_sf"/>
</dbReference>
<dbReference type="InterPro" id="IPR002156">
    <property type="entry name" value="RNaseH_domain"/>
</dbReference>
<protein>
    <recommendedName>
        <fullName evidence="1">RNase H type-1 domain-containing protein</fullName>
    </recommendedName>
</protein>
<dbReference type="EMBL" id="JABFAC010000007">
    <property type="protein sequence ID" value="MBA0618625.1"/>
    <property type="molecule type" value="Genomic_DNA"/>
</dbReference>
<proteinExistence type="predicted"/>
<dbReference type="Gene3D" id="3.60.10.10">
    <property type="entry name" value="Endonuclease/exonuclease/phosphatase"/>
    <property type="match status" value="1"/>
</dbReference>
<gene>
    <name evidence="2" type="ORF">Godav_027938</name>
</gene>
<evidence type="ECO:0000313" key="3">
    <source>
        <dbReference type="Proteomes" id="UP000593561"/>
    </source>
</evidence>
<comment type="caution">
    <text evidence="2">The sequence shown here is derived from an EMBL/GenBank/DDBJ whole genome shotgun (WGS) entry which is preliminary data.</text>
</comment>
<evidence type="ECO:0000313" key="2">
    <source>
        <dbReference type="EMBL" id="MBA0618625.1"/>
    </source>
</evidence>
<sequence>MEMVRLKCGYHNGIDIGATGSKGGLTLGWNVAWRLMGFYGSPEERYRWVSLDLLRKLGHDQTMPWLVIGDFNKILSSFKKKGGRLKPARQMAEFRSALEDCLLYDVGYTDFSLEHLSHSFSDHCPLLIDTMGKLRQKENRSAYPFRFKAKWCLDDSFEEAGQPGNFNFFHKVVVARHNRNRTLGLEDESGQLVTDTEEMMRIASMNINWSTVDQFLNGDSGTWKKEVIYRLFDDEQAQRLLNISLAGHGTLDTLVWQHDASGEYSVKSGYRSLLTKSYVQDSSSCKIKGLSPVMQRNVLWRPPKSGVITLNFDASFASNTNFSISAVLAKDLEGQIMGACTYPLLDVADAFVAKAKACERALYFALDMGFRKVILEGDSLTVIKKLNSNTVDRSVLSPIYQHIHFLAGFFKEVTYIFVPREANKAAHELAMDGRNQSLPCF</sequence>
<dbReference type="InterPro" id="IPR044730">
    <property type="entry name" value="RNase_H-like_dom_plant"/>
</dbReference>